<dbReference type="InterPro" id="IPR036116">
    <property type="entry name" value="FN3_sf"/>
</dbReference>
<dbReference type="AlphaFoldDB" id="A0A561SFA3"/>
<proteinExistence type="predicted"/>
<evidence type="ECO:0000313" key="6">
    <source>
        <dbReference type="EMBL" id="TWF73552.1"/>
    </source>
</evidence>
<keyword evidence="2" id="KW-0326">Glycosidase</keyword>
<dbReference type="InterPro" id="IPR003305">
    <property type="entry name" value="CenC_carb-bd"/>
</dbReference>
<gene>
    <name evidence="6" type="ORF">FHX73_15165</name>
</gene>
<feature type="chain" id="PRO_5038460055" evidence="4">
    <location>
        <begin position="30"/>
        <end position="694"/>
    </location>
</feature>
<dbReference type="InterPro" id="IPR013783">
    <property type="entry name" value="Ig-like_fold"/>
</dbReference>
<sequence>MPRHAVRRRPRSLLALLTSGALLLGGSLAATGAARADSANLVTNPGFETGDLTGWSCDAGTATVVHSPVHSGNDALAGAASGSDDAQCTQTVAVQPNSAYTLSAWVQGAYVYLGAQNLGNAAWTPSATGWQQLSTGFTTGATTTSVTLYLHGWYGEGSYYADDVQLTGPAGGGGGNQTPATPTGLAVTATTSSSVSLAWTEPATGSAATGYKVYDGSTAVATPSTTSATLTGLAAGSTHSYTVTALDAAGHESAPSAAVTATTQGSGGGGTAPWHPNYLAIGSVYTPGPNVDSFFSSWGTHGKLPDYGYEYLVGNDMPNWAATTTTMVQHSEQLGMTPVLTEYGMNGNIDGTSVDWTNMQNSGWLTSYFQALKNAATAANAASGGKPVGWVIEPDMMGYLQQNYGSDATKMAAATSAVYSSGVLTSGTDPAFDNTLKGLVEAISYTVKKYDPSAFLGWEVNTWGVRDALKDTDTMGWTAGRQSVVNTANQVAAFLKTADLGYQADFVAFDQWGQDYGVLRDPNPAGDVRYLNAAHWSNYLLYVQTIRQDLGLPAVLWQLAVGHLNSTHTPSPTYFNASGTFPDLDNVTQEQAEDSSSTFWYGDSFTSSGNNLAFYSSNPGNDPKVSVNGSTVTWGSHLPEAAAAGVVAILFGAGTGTSTYGVPETSGADQTAPGDFGYWATRTQSYLAAPTPLP</sequence>
<dbReference type="GO" id="GO:0016798">
    <property type="term" value="F:hydrolase activity, acting on glycosyl bonds"/>
    <property type="evidence" value="ECO:0007669"/>
    <property type="project" value="UniProtKB-KW"/>
</dbReference>
<feature type="signal peptide" evidence="4">
    <location>
        <begin position="1"/>
        <end position="29"/>
    </location>
</feature>
<dbReference type="InterPro" id="IPR008979">
    <property type="entry name" value="Galactose-bd-like_sf"/>
</dbReference>
<dbReference type="Gene3D" id="2.60.120.260">
    <property type="entry name" value="Galactose-binding domain-like"/>
    <property type="match status" value="1"/>
</dbReference>
<name>A0A561SFA3_9ACTN</name>
<organism evidence="6 7">
    <name type="scientific">Kitasatospora viridis</name>
    <dbReference type="NCBI Taxonomy" id="281105"/>
    <lineage>
        <taxon>Bacteria</taxon>
        <taxon>Bacillati</taxon>
        <taxon>Actinomycetota</taxon>
        <taxon>Actinomycetes</taxon>
        <taxon>Kitasatosporales</taxon>
        <taxon>Streptomycetaceae</taxon>
        <taxon>Kitasatospora</taxon>
    </lineage>
</organism>
<keyword evidence="3" id="KW-0119">Carbohydrate metabolism</keyword>
<dbReference type="RefSeq" id="WP_170305257.1">
    <property type="nucleotide sequence ID" value="NZ_BAAAMZ010000001.1"/>
</dbReference>
<dbReference type="PROSITE" id="PS50853">
    <property type="entry name" value="FN3"/>
    <property type="match status" value="1"/>
</dbReference>
<dbReference type="Proteomes" id="UP000317940">
    <property type="component" value="Unassembled WGS sequence"/>
</dbReference>
<feature type="domain" description="Fibronectin type-III" evidence="5">
    <location>
        <begin position="181"/>
        <end position="266"/>
    </location>
</feature>
<keyword evidence="3" id="KW-0624">Polysaccharide degradation</keyword>
<dbReference type="GO" id="GO:0000272">
    <property type="term" value="P:polysaccharide catabolic process"/>
    <property type="evidence" value="ECO:0007669"/>
    <property type="project" value="UniProtKB-KW"/>
</dbReference>
<keyword evidence="4" id="KW-0732">Signal</keyword>
<evidence type="ECO:0000256" key="3">
    <source>
        <dbReference type="ARBA" id="ARBA00023326"/>
    </source>
</evidence>
<dbReference type="SUPFAM" id="SSF49785">
    <property type="entry name" value="Galactose-binding domain-like"/>
    <property type="match status" value="1"/>
</dbReference>
<dbReference type="Pfam" id="PF00041">
    <property type="entry name" value="fn3"/>
    <property type="match status" value="1"/>
</dbReference>
<evidence type="ECO:0000256" key="1">
    <source>
        <dbReference type="ARBA" id="ARBA00022801"/>
    </source>
</evidence>
<dbReference type="InterPro" id="IPR003961">
    <property type="entry name" value="FN3_dom"/>
</dbReference>
<dbReference type="Pfam" id="PF02018">
    <property type="entry name" value="CBM_4_9"/>
    <property type="match status" value="1"/>
</dbReference>
<dbReference type="SUPFAM" id="SSF49265">
    <property type="entry name" value="Fibronectin type III"/>
    <property type="match status" value="1"/>
</dbReference>
<evidence type="ECO:0000256" key="4">
    <source>
        <dbReference type="SAM" id="SignalP"/>
    </source>
</evidence>
<comment type="caution">
    <text evidence="6">The sequence shown here is derived from an EMBL/GenBank/DDBJ whole genome shotgun (WGS) entry which is preliminary data.</text>
</comment>
<keyword evidence="1" id="KW-0378">Hydrolase</keyword>
<dbReference type="EMBL" id="VIWT01000005">
    <property type="protein sequence ID" value="TWF73552.1"/>
    <property type="molecule type" value="Genomic_DNA"/>
</dbReference>
<protein>
    <submittedName>
        <fullName evidence="6">Fibronectin type III domain protein</fullName>
    </submittedName>
</protein>
<reference evidence="6 7" key="1">
    <citation type="submission" date="2019-06" db="EMBL/GenBank/DDBJ databases">
        <title>Sequencing the genomes of 1000 actinobacteria strains.</title>
        <authorList>
            <person name="Klenk H.-P."/>
        </authorList>
    </citation>
    <scope>NUCLEOTIDE SEQUENCE [LARGE SCALE GENOMIC DNA]</scope>
    <source>
        <strain evidence="6 7">DSM 44826</strain>
    </source>
</reference>
<accession>A0A561SFA3</accession>
<dbReference type="SMART" id="SM00060">
    <property type="entry name" value="FN3"/>
    <property type="match status" value="1"/>
</dbReference>
<evidence type="ECO:0000256" key="2">
    <source>
        <dbReference type="ARBA" id="ARBA00023295"/>
    </source>
</evidence>
<dbReference type="Gene3D" id="2.60.40.10">
    <property type="entry name" value="Immunoglobulins"/>
    <property type="match status" value="1"/>
</dbReference>
<evidence type="ECO:0000313" key="7">
    <source>
        <dbReference type="Proteomes" id="UP000317940"/>
    </source>
</evidence>
<dbReference type="CDD" id="cd00063">
    <property type="entry name" value="FN3"/>
    <property type="match status" value="1"/>
</dbReference>
<evidence type="ECO:0000259" key="5">
    <source>
        <dbReference type="PROSITE" id="PS50853"/>
    </source>
</evidence>
<keyword evidence="7" id="KW-1185">Reference proteome</keyword>